<dbReference type="NCBIfam" id="TIGR01451">
    <property type="entry name" value="B_ant_repeat"/>
    <property type="match status" value="1"/>
</dbReference>
<evidence type="ECO:0000313" key="3">
    <source>
        <dbReference type="Proteomes" id="UP000294814"/>
    </source>
</evidence>
<dbReference type="InterPro" id="IPR025667">
    <property type="entry name" value="SprB_repeat"/>
</dbReference>
<accession>A0A4R5F244</accession>
<gene>
    <name evidence="2" type="ORF">E0I26_16315</name>
</gene>
<name>A0A4R5F244_9FLAO</name>
<keyword evidence="3" id="KW-1185">Reference proteome</keyword>
<evidence type="ECO:0000313" key="2">
    <source>
        <dbReference type="EMBL" id="TDE41531.1"/>
    </source>
</evidence>
<dbReference type="Gene3D" id="2.60.40.740">
    <property type="match status" value="4"/>
</dbReference>
<dbReference type="RefSeq" id="WP_205728809.1">
    <property type="nucleotide sequence ID" value="NZ_SMLG01000025.1"/>
</dbReference>
<proteinExistence type="predicted"/>
<dbReference type="InterPro" id="IPR047589">
    <property type="entry name" value="DUF11_rpt"/>
</dbReference>
<dbReference type="Pfam" id="PF13573">
    <property type="entry name" value="SprB"/>
    <property type="match status" value="4"/>
</dbReference>
<dbReference type="Pfam" id="PF13585">
    <property type="entry name" value="CHU_C"/>
    <property type="match status" value="1"/>
</dbReference>
<dbReference type="EMBL" id="SMLG01000025">
    <property type="protein sequence ID" value="TDE41531.1"/>
    <property type="molecule type" value="Genomic_DNA"/>
</dbReference>
<feature type="domain" description="DUF7507" evidence="1">
    <location>
        <begin position="346"/>
        <end position="452"/>
    </location>
</feature>
<dbReference type="Pfam" id="PF24346">
    <property type="entry name" value="DUF7507"/>
    <property type="match status" value="1"/>
</dbReference>
<dbReference type="Proteomes" id="UP000294814">
    <property type="component" value="Unassembled WGS sequence"/>
</dbReference>
<feature type="non-terminal residue" evidence="2">
    <location>
        <position position="1"/>
    </location>
</feature>
<protein>
    <recommendedName>
        <fullName evidence="1">DUF7507 domain-containing protein</fullName>
    </recommendedName>
</protein>
<dbReference type="AlphaFoldDB" id="A0A4R5F244"/>
<dbReference type="InterPro" id="IPR055354">
    <property type="entry name" value="DUF7507"/>
</dbReference>
<reference evidence="2 3" key="1">
    <citation type="submission" date="2019-03" db="EMBL/GenBank/DDBJ databases">
        <title>Novel species of Flavobacterium.</title>
        <authorList>
            <person name="Liu Q."/>
            <person name="Xin Y.-H."/>
        </authorList>
    </citation>
    <scope>NUCLEOTIDE SEQUENCE [LARGE SCALE GENOMIC DNA]</scope>
    <source>
        <strain evidence="2 3">LB3P52</strain>
    </source>
</reference>
<comment type="caution">
    <text evidence="2">The sequence shown here is derived from an EMBL/GenBank/DDBJ whole genome shotgun (WGS) entry which is preliminary data.</text>
</comment>
<sequence length="665" mass="69486">VQNTAIASGLTAGTYTVTVTDSKGCTDTEQVTITEPQSALLAAIGSVQNVNCKGDITGSATASATGGTAEYTYSWNTNPVQSTAMASGLTAGTYTVTVTDSKGCTDTEQITITEPQSVLTCSITQNKSVSANSLSDGEATVTPLGGNGGYSYLWDNGETTVKAVALNAGLHSVTVTDSKGCKTTCEIRISEPNVLSCSITQDSPAKCFGDSNGVATVTAIGGNGEYTYLWDNGKTTAQAIALNAGNHSVTVTDKLGYKTTCNVTIGQPSAVLSAIATTMNNNNCVGCNNGAINLTVSGGSTPYSYSWSNGATTEDIVNLIKGTYSVTITDNNGCTSNPSFEITESGIALVKTGVFSDTNNDGFAQVGEKINYTFAVTNRGNVTVTNVDITDLSMTLKDLIMTGNPIASLAPGATSSVTGVYTITQGDINTGKVTNSALAIGKDPKGNNVTDTSGTTVDNDTPTVTPLNNIIRIPSAACTSSTETRNLNDYLPANTPTNGTWTDISGTGHLVGSIVSPFGLAITPENNPYVFEYKIGEGTNSRSIRLLMSVDNSCFVEACRDIIVHNAFSPNGDGINEVFTIENIEDTCYIGNTVEIYNRWGVLVFETRGYDNVTKVFRGISEGRTTISQSSGLPTGTYFYILNYTSVVGGNTQTNKKSGYLYLTR</sequence>
<organism evidence="2 3">
    <name type="scientific">Flavobacterium rhamnosiphilum</name>
    <dbReference type="NCBI Taxonomy" id="2541724"/>
    <lineage>
        <taxon>Bacteria</taxon>
        <taxon>Pseudomonadati</taxon>
        <taxon>Bacteroidota</taxon>
        <taxon>Flavobacteriia</taxon>
        <taxon>Flavobacteriales</taxon>
        <taxon>Flavobacteriaceae</taxon>
        <taxon>Flavobacterium</taxon>
    </lineage>
</organism>
<evidence type="ECO:0000259" key="1">
    <source>
        <dbReference type="Pfam" id="PF24346"/>
    </source>
</evidence>